<organism evidence="1 2">
    <name type="scientific">Mesoterricola silvestris</name>
    <dbReference type="NCBI Taxonomy" id="2927979"/>
    <lineage>
        <taxon>Bacteria</taxon>
        <taxon>Pseudomonadati</taxon>
        <taxon>Acidobacteriota</taxon>
        <taxon>Holophagae</taxon>
        <taxon>Holophagales</taxon>
        <taxon>Holophagaceae</taxon>
        <taxon>Mesoterricola</taxon>
    </lineage>
</organism>
<accession>A0AA48KA59</accession>
<evidence type="ECO:0000313" key="2">
    <source>
        <dbReference type="Proteomes" id="UP001238179"/>
    </source>
</evidence>
<proteinExistence type="predicted"/>
<keyword evidence="2" id="KW-1185">Reference proteome</keyword>
<name>A0AA48KA59_9BACT</name>
<dbReference type="EMBL" id="AP027080">
    <property type="protein sequence ID" value="BDU74271.1"/>
    <property type="molecule type" value="Genomic_DNA"/>
</dbReference>
<gene>
    <name evidence="1" type="ORF">METEAL_34450</name>
</gene>
<dbReference type="RefSeq" id="WP_316412945.1">
    <property type="nucleotide sequence ID" value="NZ_AP027080.1"/>
</dbReference>
<dbReference type="AlphaFoldDB" id="A0AA48KA59"/>
<dbReference type="Proteomes" id="UP001238179">
    <property type="component" value="Chromosome"/>
</dbReference>
<sequence>MPYPKTRRDFVPGKVLVVVEEGKAAVTYVRKTWNPNSEHSI</sequence>
<protein>
    <submittedName>
        <fullName evidence="1">Uncharacterized protein</fullName>
    </submittedName>
</protein>
<reference evidence="2" key="1">
    <citation type="journal article" date="2023" name="Int. J. Syst. Evol. Microbiol.">
        <title>Mesoterricola silvestris gen. nov., sp. nov., Mesoterricola sediminis sp. nov., Geothrix oryzae sp. nov., Geothrix edaphica sp. nov., Geothrix rubra sp. nov., and Geothrix limicola sp. nov., six novel members of Acidobacteriota isolated from soils.</title>
        <authorList>
            <person name="Itoh H."/>
            <person name="Sugisawa Y."/>
            <person name="Mise K."/>
            <person name="Xu Z."/>
            <person name="Kuniyasu M."/>
            <person name="Ushijima N."/>
            <person name="Kawano K."/>
            <person name="Kobayashi E."/>
            <person name="Shiratori Y."/>
            <person name="Masuda Y."/>
            <person name="Senoo K."/>
        </authorList>
    </citation>
    <scope>NUCLEOTIDE SEQUENCE [LARGE SCALE GENOMIC DNA]</scope>
    <source>
        <strain evidence="2">W79</strain>
    </source>
</reference>
<evidence type="ECO:0000313" key="1">
    <source>
        <dbReference type="EMBL" id="BDU74271.1"/>
    </source>
</evidence>
<dbReference type="KEGG" id="msil:METEAL_34450"/>